<protein>
    <submittedName>
        <fullName evidence="1">Uncharacterized protein</fullName>
    </submittedName>
</protein>
<dbReference type="EMBL" id="PZKE01000006">
    <property type="protein sequence ID" value="PTE14738.1"/>
    <property type="molecule type" value="Genomic_DNA"/>
</dbReference>
<accession>A0A2T4JA81</accession>
<organism evidence="1 2">
    <name type="scientific">Fuscovulum blasticum DSM 2131</name>
    <dbReference type="NCBI Taxonomy" id="1188250"/>
    <lineage>
        <taxon>Bacteria</taxon>
        <taxon>Pseudomonadati</taxon>
        <taxon>Pseudomonadota</taxon>
        <taxon>Alphaproteobacteria</taxon>
        <taxon>Rhodobacterales</taxon>
        <taxon>Paracoccaceae</taxon>
        <taxon>Pseudogemmobacter</taxon>
    </lineage>
</organism>
<dbReference type="RefSeq" id="WP_107672990.1">
    <property type="nucleotide sequence ID" value="NZ_PZKE01000006.1"/>
</dbReference>
<dbReference type="AlphaFoldDB" id="A0A2T4JA81"/>
<proteinExistence type="predicted"/>
<evidence type="ECO:0000313" key="1">
    <source>
        <dbReference type="EMBL" id="PTE14738.1"/>
    </source>
</evidence>
<comment type="caution">
    <text evidence="1">The sequence shown here is derived from an EMBL/GenBank/DDBJ whole genome shotgun (WGS) entry which is preliminary data.</text>
</comment>
<evidence type="ECO:0000313" key="2">
    <source>
        <dbReference type="Proteomes" id="UP000241362"/>
    </source>
</evidence>
<gene>
    <name evidence="1" type="ORF">C5F44_07980</name>
</gene>
<keyword evidence="2" id="KW-1185">Reference proteome</keyword>
<name>A0A2T4JA81_FUSBL</name>
<dbReference type="Proteomes" id="UP000241362">
    <property type="component" value="Unassembled WGS sequence"/>
</dbReference>
<reference evidence="1 2" key="1">
    <citation type="submission" date="2018-03" db="EMBL/GenBank/DDBJ databases">
        <title>Rhodobacter blasticus.</title>
        <authorList>
            <person name="Meyer T.E."/>
            <person name="Miller S."/>
            <person name="Lodha T."/>
            <person name="Gandham S."/>
            <person name="Chintalapati S."/>
            <person name="Chintalapati V.R."/>
        </authorList>
    </citation>
    <scope>NUCLEOTIDE SEQUENCE [LARGE SCALE GENOMIC DNA]</scope>
    <source>
        <strain evidence="1 2">DSM 2131</strain>
    </source>
</reference>
<sequence>MATALHTAAGTGPLRCRSAAAGLMAVALAGCVAPQDELDRVGAAKAVPLAEVVVDGRAFSVQVEGRGTGLRLTADGARPVEGRLVRVAASASPLAMDEGAVAKKAARQGCGKAGGRFNEVAIGVYERSGAAWVFAGACA</sequence>